<dbReference type="Proteomes" id="UP001189429">
    <property type="component" value="Unassembled WGS sequence"/>
</dbReference>
<evidence type="ECO:0000313" key="2">
    <source>
        <dbReference type="EMBL" id="CAK0896931.1"/>
    </source>
</evidence>
<keyword evidence="3" id="KW-1185">Reference proteome</keyword>
<sequence length="154" mass="17140">MGACFDGHRLGIRRPRPCSEGGGPGIEFGGGRGQLGFPTSRARTGLPAWPGSAAQNEMPVRFAERIRVIEGIRHWRAIPELVEVHEIHMRAFRLLLGVKRDMGLREFTEAIDGIVREQKERSFPRWRSACAASGRWTRRTPDGPSSTSSWTASC</sequence>
<name>A0ABN9XF93_9DINO</name>
<comment type="caution">
    <text evidence="2">The sequence shown here is derived from an EMBL/GenBank/DDBJ whole genome shotgun (WGS) entry which is preliminary data.</text>
</comment>
<accession>A0ABN9XF93</accession>
<reference evidence="2" key="1">
    <citation type="submission" date="2023-10" db="EMBL/GenBank/DDBJ databases">
        <authorList>
            <person name="Chen Y."/>
            <person name="Shah S."/>
            <person name="Dougan E. K."/>
            <person name="Thang M."/>
            <person name="Chan C."/>
        </authorList>
    </citation>
    <scope>NUCLEOTIDE SEQUENCE [LARGE SCALE GENOMIC DNA]</scope>
</reference>
<evidence type="ECO:0000256" key="1">
    <source>
        <dbReference type="SAM" id="MobiDB-lite"/>
    </source>
</evidence>
<dbReference type="EMBL" id="CAUYUJ010020259">
    <property type="protein sequence ID" value="CAK0896931.1"/>
    <property type="molecule type" value="Genomic_DNA"/>
</dbReference>
<feature type="region of interest" description="Disordered" evidence="1">
    <location>
        <begin position="134"/>
        <end position="154"/>
    </location>
</feature>
<protein>
    <submittedName>
        <fullName evidence="2">Uncharacterized protein</fullName>
    </submittedName>
</protein>
<evidence type="ECO:0000313" key="3">
    <source>
        <dbReference type="Proteomes" id="UP001189429"/>
    </source>
</evidence>
<gene>
    <name evidence="2" type="ORF">PCOR1329_LOCUS75259</name>
</gene>
<feature type="compositionally biased region" description="Polar residues" evidence="1">
    <location>
        <begin position="143"/>
        <end position="154"/>
    </location>
</feature>
<proteinExistence type="predicted"/>
<organism evidence="2 3">
    <name type="scientific">Prorocentrum cordatum</name>
    <dbReference type="NCBI Taxonomy" id="2364126"/>
    <lineage>
        <taxon>Eukaryota</taxon>
        <taxon>Sar</taxon>
        <taxon>Alveolata</taxon>
        <taxon>Dinophyceae</taxon>
        <taxon>Prorocentrales</taxon>
        <taxon>Prorocentraceae</taxon>
        <taxon>Prorocentrum</taxon>
    </lineage>
</organism>